<evidence type="ECO:0000259" key="5">
    <source>
        <dbReference type="PROSITE" id="PS50255"/>
    </source>
</evidence>
<comment type="similarity">
    <text evidence="4">Belongs to the cytochrome b5 family.</text>
</comment>
<name>A0AAW1RBJ7_9CHLO</name>
<evidence type="ECO:0000313" key="7">
    <source>
        <dbReference type="Proteomes" id="UP001445335"/>
    </source>
</evidence>
<gene>
    <name evidence="6" type="ORF">WJX81_006170</name>
</gene>
<sequence length="90" mass="10071">MGRAKKQYTAEEVARHNKRDDAWIVVHGKVYDITAHINNHPGWTCSCGISTVLAIMRTLGSDCSEEFDEVHPVRGDGQRQLPGFYIGDLT</sequence>
<protein>
    <recommendedName>
        <fullName evidence="5">Cytochrome b5 heme-binding domain-containing protein</fullName>
    </recommendedName>
</protein>
<evidence type="ECO:0000256" key="3">
    <source>
        <dbReference type="ARBA" id="ARBA00023004"/>
    </source>
</evidence>
<keyword evidence="3" id="KW-0408">Iron</keyword>
<keyword evidence="7" id="KW-1185">Reference proteome</keyword>
<dbReference type="EMBL" id="JALJOU010000048">
    <property type="protein sequence ID" value="KAK9830990.1"/>
    <property type="molecule type" value="Genomic_DNA"/>
</dbReference>
<keyword evidence="1" id="KW-0349">Heme</keyword>
<dbReference type="SUPFAM" id="SSF55856">
    <property type="entry name" value="Cytochrome b5-like heme/steroid binding domain"/>
    <property type="match status" value="1"/>
</dbReference>
<proteinExistence type="inferred from homology"/>
<comment type="caution">
    <text evidence="6">The sequence shown here is derived from an EMBL/GenBank/DDBJ whole genome shotgun (WGS) entry which is preliminary data.</text>
</comment>
<dbReference type="AlphaFoldDB" id="A0AAW1RBJ7"/>
<dbReference type="PANTHER" id="PTHR19359:SF25">
    <property type="entry name" value="CYTOCHROME B5 HEME-BINDING DOMAIN-CONTAINING PROTEIN"/>
    <property type="match status" value="1"/>
</dbReference>
<reference evidence="6 7" key="1">
    <citation type="journal article" date="2024" name="Nat. Commun.">
        <title>Phylogenomics reveals the evolutionary origins of lichenization in chlorophyte algae.</title>
        <authorList>
            <person name="Puginier C."/>
            <person name="Libourel C."/>
            <person name="Otte J."/>
            <person name="Skaloud P."/>
            <person name="Haon M."/>
            <person name="Grisel S."/>
            <person name="Petersen M."/>
            <person name="Berrin J.G."/>
            <person name="Delaux P.M."/>
            <person name="Dal Grande F."/>
            <person name="Keller J."/>
        </authorList>
    </citation>
    <scope>NUCLEOTIDE SEQUENCE [LARGE SCALE GENOMIC DNA]</scope>
    <source>
        <strain evidence="6 7">SAG 245.80</strain>
    </source>
</reference>
<evidence type="ECO:0000313" key="6">
    <source>
        <dbReference type="EMBL" id="KAK9830990.1"/>
    </source>
</evidence>
<dbReference type="GO" id="GO:0016020">
    <property type="term" value="C:membrane"/>
    <property type="evidence" value="ECO:0007669"/>
    <property type="project" value="TreeGrafter"/>
</dbReference>
<evidence type="ECO:0000256" key="2">
    <source>
        <dbReference type="ARBA" id="ARBA00022723"/>
    </source>
</evidence>
<feature type="domain" description="Cytochrome b5 heme-binding" evidence="5">
    <location>
        <begin position="5"/>
        <end position="90"/>
    </location>
</feature>
<dbReference type="PANTHER" id="PTHR19359">
    <property type="entry name" value="CYTOCHROME B5"/>
    <property type="match status" value="1"/>
</dbReference>
<dbReference type="SMART" id="SM01117">
    <property type="entry name" value="Cyt-b5"/>
    <property type="match status" value="1"/>
</dbReference>
<organism evidence="6 7">
    <name type="scientific">Elliptochloris bilobata</name>
    <dbReference type="NCBI Taxonomy" id="381761"/>
    <lineage>
        <taxon>Eukaryota</taxon>
        <taxon>Viridiplantae</taxon>
        <taxon>Chlorophyta</taxon>
        <taxon>core chlorophytes</taxon>
        <taxon>Trebouxiophyceae</taxon>
        <taxon>Trebouxiophyceae incertae sedis</taxon>
        <taxon>Elliptochloris clade</taxon>
        <taxon>Elliptochloris</taxon>
    </lineage>
</organism>
<dbReference type="InterPro" id="IPR050668">
    <property type="entry name" value="Cytochrome_b5"/>
</dbReference>
<dbReference type="GO" id="GO:0046872">
    <property type="term" value="F:metal ion binding"/>
    <property type="evidence" value="ECO:0007669"/>
    <property type="project" value="UniProtKB-KW"/>
</dbReference>
<dbReference type="PROSITE" id="PS50255">
    <property type="entry name" value="CYTOCHROME_B5_2"/>
    <property type="match status" value="1"/>
</dbReference>
<evidence type="ECO:0000256" key="4">
    <source>
        <dbReference type="ARBA" id="ARBA00038168"/>
    </source>
</evidence>
<dbReference type="GO" id="GO:0020037">
    <property type="term" value="F:heme binding"/>
    <property type="evidence" value="ECO:0007669"/>
    <property type="project" value="TreeGrafter"/>
</dbReference>
<dbReference type="InterPro" id="IPR036400">
    <property type="entry name" value="Cyt_B5-like_heme/steroid_sf"/>
</dbReference>
<dbReference type="Pfam" id="PF00173">
    <property type="entry name" value="Cyt-b5"/>
    <property type="match status" value="1"/>
</dbReference>
<dbReference type="InterPro" id="IPR001199">
    <property type="entry name" value="Cyt_B5-like_heme/steroid-bd"/>
</dbReference>
<keyword evidence="2" id="KW-0479">Metal-binding</keyword>
<evidence type="ECO:0000256" key="1">
    <source>
        <dbReference type="ARBA" id="ARBA00022617"/>
    </source>
</evidence>
<dbReference type="Gene3D" id="3.10.120.10">
    <property type="entry name" value="Cytochrome b5-like heme/steroid binding domain"/>
    <property type="match status" value="1"/>
</dbReference>
<dbReference type="Proteomes" id="UP001445335">
    <property type="component" value="Unassembled WGS sequence"/>
</dbReference>
<accession>A0AAW1RBJ7</accession>